<comment type="caution">
    <text evidence="3">The sequence shown here is derived from an EMBL/GenBank/DDBJ whole genome shotgun (WGS) entry which is preliminary data.</text>
</comment>
<feature type="compositionally biased region" description="Basic and acidic residues" evidence="1">
    <location>
        <begin position="1"/>
        <end position="12"/>
    </location>
</feature>
<accession>A0A448WM19</accession>
<dbReference type="AlphaFoldDB" id="A0A448WM19"/>
<evidence type="ECO:0000256" key="1">
    <source>
        <dbReference type="SAM" id="MobiDB-lite"/>
    </source>
</evidence>
<keyword evidence="2" id="KW-1133">Transmembrane helix</keyword>
<evidence type="ECO:0000256" key="2">
    <source>
        <dbReference type="SAM" id="Phobius"/>
    </source>
</evidence>
<name>A0A448WM19_9PLAT</name>
<evidence type="ECO:0000313" key="3">
    <source>
        <dbReference type="EMBL" id="VEL15071.1"/>
    </source>
</evidence>
<evidence type="ECO:0000313" key="4">
    <source>
        <dbReference type="Proteomes" id="UP000784294"/>
    </source>
</evidence>
<organism evidence="3 4">
    <name type="scientific">Protopolystoma xenopodis</name>
    <dbReference type="NCBI Taxonomy" id="117903"/>
    <lineage>
        <taxon>Eukaryota</taxon>
        <taxon>Metazoa</taxon>
        <taxon>Spiralia</taxon>
        <taxon>Lophotrochozoa</taxon>
        <taxon>Platyhelminthes</taxon>
        <taxon>Monogenea</taxon>
        <taxon>Polyopisthocotylea</taxon>
        <taxon>Polystomatidea</taxon>
        <taxon>Polystomatidae</taxon>
        <taxon>Protopolystoma</taxon>
    </lineage>
</organism>
<gene>
    <name evidence="3" type="ORF">PXEA_LOCUS8511</name>
</gene>
<sequence length="177" mass="19576">MTPSYDDARDMTTDSSVRLRPPLPHPSSSIFSYILQLISTTLTPVLIKLLSFHWASGPVRRYSSSNRSRIMRWLQADRPLAPVCPEDNWIGLQGTNVGAVSTLSHVHCCTLLPSGSPPIRPALPISDLLRRVKLLSTSTTHLSSTRRKVTLLQHPSCHAKPFLCHCPISSLISSTPF</sequence>
<proteinExistence type="predicted"/>
<feature type="region of interest" description="Disordered" evidence="1">
    <location>
        <begin position="1"/>
        <end position="21"/>
    </location>
</feature>
<dbReference type="Proteomes" id="UP000784294">
    <property type="component" value="Unassembled WGS sequence"/>
</dbReference>
<reference evidence="3" key="1">
    <citation type="submission" date="2018-11" db="EMBL/GenBank/DDBJ databases">
        <authorList>
            <consortium name="Pathogen Informatics"/>
        </authorList>
    </citation>
    <scope>NUCLEOTIDE SEQUENCE</scope>
</reference>
<feature type="transmembrane region" description="Helical" evidence="2">
    <location>
        <begin position="30"/>
        <end position="51"/>
    </location>
</feature>
<keyword evidence="4" id="KW-1185">Reference proteome</keyword>
<keyword evidence="2" id="KW-0812">Transmembrane</keyword>
<keyword evidence="2" id="KW-0472">Membrane</keyword>
<dbReference type="EMBL" id="CAAALY010023332">
    <property type="protein sequence ID" value="VEL15071.1"/>
    <property type="molecule type" value="Genomic_DNA"/>
</dbReference>
<protein>
    <submittedName>
        <fullName evidence="3">Uncharacterized protein</fullName>
    </submittedName>
</protein>